<feature type="signal peptide" evidence="1">
    <location>
        <begin position="1"/>
        <end position="27"/>
    </location>
</feature>
<proteinExistence type="predicted"/>
<dbReference type="Gene3D" id="1.10.287.950">
    <property type="entry name" value="Methyl-accepting chemotaxis protein"/>
    <property type="match status" value="2"/>
</dbReference>
<keyword evidence="1" id="KW-0732">Signal</keyword>
<name>A0A4R3TFY7_9FIRM</name>
<evidence type="ECO:0000256" key="1">
    <source>
        <dbReference type="SAM" id="SignalP"/>
    </source>
</evidence>
<accession>A0A4R3TFY7</accession>
<keyword evidence="3" id="KW-1185">Reference proteome</keyword>
<protein>
    <submittedName>
        <fullName evidence="2">Putative membrane protein</fullName>
    </submittedName>
</protein>
<organism evidence="2 3">
    <name type="scientific">Longicatena caecimuris</name>
    <dbReference type="NCBI Taxonomy" id="1796635"/>
    <lineage>
        <taxon>Bacteria</taxon>
        <taxon>Bacillati</taxon>
        <taxon>Bacillota</taxon>
        <taxon>Erysipelotrichia</taxon>
        <taxon>Erysipelotrichales</taxon>
        <taxon>Erysipelotrichaceae</taxon>
        <taxon>Longicatena</taxon>
    </lineage>
</organism>
<feature type="chain" id="PRO_5020491635" evidence="1">
    <location>
        <begin position="28"/>
        <end position="749"/>
    </location>
</feature>
<dbReference type="AlphaFoldDB" id="A0A4R3TFY7"/>
<dbReference type="Proteomes" id="UP000295773">
    <property type="component" value="Unassembled WGS sequence"/>
</dbReference>
<dbReference type="RefSeq" id="WP_132224745.1">
    <property type="nucleotide sequence ID" value="NZ_JANKBG010000009.1"/>
</dbReference>
<evidence type="ECO:0000313" key="2">
    <source>
        <dbReference type="EMBL" id="TCU60037.1"/>
    </source>
</evidence>
<dbReference type="InterPro" id="IPR023908">
    <property type="entry name" value="xxxLxxG_rpt"/>
</dbReference>
<comment type="caution">
    <text evidence="2">The sequence shown here is derived from an EMBL/GenBank/DDBJ whole genome shotgun (WGS) entry which is preliminary data.</text>
</comment>
<reference evidence="2 3" key="1">
    <citation type="submission" date="2019-03" db="EMBL/GenBank/DDBJ databases">
        <title>Genomic Encyclopedia of Type Strains, Phase IV (KMG-IV): sequencing the most valuable type-strain genomes for metagenomic binning, comparative biology and taxonomic classification.</title>
        <authorList>
            <person name="Goeker M."/>
        </authorList>
    </citation>
    <scope>NUCLEOTIDE SEQUENCE [LARGE SCALE GENOMIC DNA]</scope>
    <source>
        <strain evidence="2 3">DSM 29481</strain>
    </source>
</reference>
<dbReference type="NCBIfam" id="TIGR03057">
    <property type="entry name" value="xxxLxxG_by_4"/>
    <property type="match status" value="1"/>
</dbReference>
<evidence type="ECO:0000313" key="3">
    <source>
        <dbReference type="Proteomes" id="UP000295773"/>
    </source>
</evidence>
<sequence length="749" mass="79800">MKKNVKTVTCAALSLMMANTCMTTLYAKDGDDTQTTKDETVYAMLHPDGSVDEEIVSSWLHNDHGIKNIKESLDLKDVKNVKSDDQPSVKGNTYTWNVDGNDVYYEGKTTKQLPVKVNVTYKLNGQAIDGKDLIGKSGPLEIHITMKNTQTRQVNINGKTTNIHPLYIGAGVIDLSTDHFSNVTCENGKILNEGNNQMVGIVALPGLEDTLKSSGINDTKGLKIQDEYVIKCETKDFEMGPIMIALTPEVPLDKLKDINSLDELLDGIDQLSEASVKLANGTSQLAEGTATLNSKVKEMVNSIPALSTGVNDLKSGTTKLTKGSKELSANLKNLSNGLSLAKDGTKKLTTATKDLPTLVTSISELNDGMQTLSTGLREGNTKIQAVDLKKMQTLVDDLAAYPTQLTELANSALKLNTAIQGINTIVNDDTLKAASAQATAKTTAAKTTACTLYAQNADPTKSNMTQEQINALKAICTDTTYAEGYASGVQNTLYGDADGAGHNVSNLSAAAALGSAKLSEKAPELNAAATQLNGAVTLVKTTLTDLGTLQDSMKDAAEGAATLAAGTSQLKTATANLGELKTGIKTLNTNMVSASSGASQLYNGSKTLVNGLTTANAGVTKLQNGSTALSKGAKQLHAATTTLAEKTGELNKGMQTFKMDGIDKMKHEVNVSMSDLNQLLSIKNEIVKEAENEHTFAGAPTKSTAKVKFIYKTEELKHEKKVETEKKATKEESKDNFFDKITNFFAKLL</sequence>
<gene>
    <name evidence="2" type="ORF">EDD61_10975</name>
</gene>
<dbReference type="EMBL" id="SMBP01000009">
    <property type="protein sequence ID" value="TCU60037.1"/>
    <property type="molecule type" value="Genomic_DNA"/>
</dbReference>